<dbReference type="KEGG" id="pami:JCM7686_0384"/>
<dbReference type="RefSeq" id="WP_020949133.1">
    <property type="nucleotide sequence ID" value="NC_022041.1"/>
</dbReference>
<accession>S5Y830</accession>
<keyword evidence="2" id="KW-1185">Reference proteome</keyword>
<dbReference type="STRING" id="1367847.JCM7686_0384"/>
<dbReference type="OrthoDB" id="7869940at2"/>
<sequence>MAEHKVYTLLVELGRKEGDGLPEDATGGAMLIYASGVDQDEAVRETVAILKQAGLNPVEVTGHGSIEERLAEGHEIPEEERELMERALAENSVIVVQTEPLYGPLEQDDDEDDDEA</sequence>
<dbReference type="AlphaFoldDB" id="S5Y830"/>
<proteinExistence type="predicted"/>
<name>S5Y830_PARAH</name>
<dbReference type="HOGENOM" id="CLU_145412_0_0_5"/>
<dbReference type="Proteomes" id="UP000015480">
    <property type="component" value="Chromosome"/>
</dbReference>
<dbReference type="EMBL" id="CP006650">
    <property type="protein sequence ID" value="AGT07493.1"/>
    <property type="molecule type" value="Genomic_DNA"/>
</dbReference>
<gene>
    <name evidence="1" type="ORF">JCM7686_0384</name>
</gene>
<evidence type="ECO:0000313" key="2">
    <source>
        <dbReference type="Proteomes" id="UP000015480"/>
    </source>
</evidence>
<dbReference type="eggNOG" id="ENOG50317AV">
    <property type="taxonomic scope" value="Bacteria"/>
</dbReference>
<protein>
    <submittedName>
        <fullName evidence="1">Uncharacterized protein</fullName>
    </submittedName>
</protein>
<evidence type="ECO:0000313" key="1">
    <source>
        <dbReference type="EMBL" id="AGT07493.1"/>
    </source>
</evidence>
<reference evidence="1 2" key="1">
    <citation type="journal article" date="2014" name="BMC Genomics">
        <title>Architecture and functions of a multipartite genome of the methylotrophic bacterium Paracoccus aminophilus JCM 7686, containing primary and secondary chromids.</title>
        <authorList>
            <person name="Dziewit L."/>
            <person name="Czarnecki J."/>
            <person name="Wibberg D."/>
            <person name="Radlinska M."/>
            <person name="Mrozek P."/>
            <person name="Szymczak M."/>
            <person name="Schluter A."/>
            <person name="Puhler A."/>
            <person name="Bartosik D."/>
        </authorList>
    </citation>
    <scope>NUCLEOTIDE SEQUENCE [LARGE SCALE GENOMIC DNA]</scope>
    <source>
        <strain evidence="1">JCM 7686</strain>
    </source>
</reference>
<dbReference type="PATRIC" id="fig|1367847.3.peg.323"/>
<organism evidence="1 2">
    <name type="scientific">Paracoccus aminophilus JCM 7686</name>
    <dbReference type="NCBI Taxonomy" id="1367847"/>
    <lineage>
        <taxon>Bacteria</taxon>
        <taxon>Pseudomonadati</taxon>
        <taxon>Pseudomonadota</taxon>
        <taxon>Alphaproteobacteria</taxon>
        <taxon>Rhodobacterales</taxon>
        <taxon>Paracoccaceae</taxon>
        <taxon>Paracoccus</taxon>
    </lineage>
</organism>